<keyword evidence="2" id="KW-1185">Reference proteome</keyword>
<name>A0AAW1PT84_9CHLO</name>
<comment type="caution">
    <text evidence="1">The sequence shown here is derived from an EMBL/GenBank/DDBJ whole genome shotgun (WGS) entry which is preliminary data.</text>
</comment>
<evidence type="ECO:0008006" key="3">
    <source>
        <dbReference type="Google" id="ProtNLM"/>
    </source>
</evidence>
<sequence length="78" mass="8737">MLTVHAVAAVLPTETLCLQKEPAARLGSLNASGTWSCHCLQISCMLGAWRQRMKMLRPPFCRACYPPITSFDMEVCYM</sequence>
<protein>
    <recommendedName>
        <fullName evidence="3">Secreted protein</fullName>
    </recommendedName>
</protein>
<evidence type="ECO:0000313" key="1">
    <source>
        <dbReference type="EMBL" id="KAK9813198.1"/>
    </source>
</evidence>
<accession>A0AAW1PT84</accession>
<evidence type="ECO:0000313" key="2">
    <source>
        <dbReference type="Proteomes" id="UP001489004"/>
    </source>
</evidence>
<dbReference type="Proteomes" id="UP001489004">
    <property type="component" value="Unassembled WGS sequence"/>
</dbReference>
<reference evidence="1 2" key="1">
    <citation type="journal article" date="2024" name="Nat. Commun.">
        <title>Phylogenomics reveals the evolutionary origins of lichenization in chlorophyte algae.</title>
        <authorList>
            <person name="Puginier C."/>
            <person name="Libourel C."/>
            <person name="Otte J."/>
            <person name="Skaloud P."/>
            <person name="Haon M."/>
            <person name="Grisel S."/>
            <person name="Petersen M."/>
            <person name="Berrin J.G."/>
            <person name="Delaux P.M."/>
            <person name="Dal Grande F."/>
            <person name="Keller J."/>
        </authorList>
    </citation>
    <scope>NUCLEOTIDE SEQUENCE [LARGE SCALE GENOMIC DNA]</scope>
    <source>
        <strain evidence="1 2">SAG 2043</strain>
    </source>
</reference>
<dbReference type="EMBL" id="JALJOR010000008">
    <property type="protein sequence ID" value="KAK9813198.1"/>
    <property type="molecule type" value="Genomic_DNA"/>
</dbReference>
<dbReference type="AlphaFoldDB" id="A0AAW1PT84"/>
<proteinExistence type="predicted"/>
<gene>
    <name evidence="1" type="ORF">WJX72_010457</name>
</gene>
<organism evidence="1 2">
    <name type="scientific">[Myrmecia] bisecta</name>
    <dbReference type="NCBI Taxonomy" id="41462"/>
    <lineage>
        <taxon>Eukaryota</taxon>
        <taxon>Viridiplantae</taxon>
        <taxon>Chlorophyta</taxon>
        <taxon>core chlorophytes</taxon>
        <taxon>Trebouxiophyceae</taxon>
        <taxon>Trebouxiales</taxon>
        <taxon>Trebouxiaceae</taxon>
        <taxon>Myrmecia</taxon>
    </lineage>
</organism>